<dbReference type="InterPro" id="IPR007248">
    <property type="entry name" value="Mpv17_PMP22"/>
</dbReference>
<dbReference type="Proteomes" id="UP001372834">
    <property type="component" value="Unassembled WGS sequence"/>
</dbReference>
<evidence type="ECO:0000256" key="6">
    <source>
        <dbReference type="ARBA" id="ARBA00049743"/>
    </source>
</evidence>
<evidence type="ECO:0000256" key="1">
    <source>
        <dbReference type="ARBA" id="ARBA00004141"/>
    </source>
</evidence>
<keyword evidence="5 7" id="KW-0472">Membrane</keyword>
<dbReference type="EMBL" id="JAWJWE010000001">
    <property type="protein sequence ID" value="KAK6644563.1"/>
    <property type="molecule type" value="Genomic_DNA"/>
</dbReference>
<protein>
    <recommendedName>
        <fullName evidence="6">Mitochondrial inner membrane protein Mpv17</fullName>
    </recommendedName>
</protein>
<feature type="transmembrane region" description="Helical" evidence="7">
    <location>
        <begin position="92"/>
        <end position="112"/>
    </location>
</feature>
<comment type="subcellular location">
    <subcellularLocation>
        <location evidence="1">Membrane</location>
        <topology evidence="1">Multi-pass membrane protein</topology>
    </subcellularLocation>
</comment>
<evidence type="ECO:0000313" key="8">
    <source>
        <dbReference type="EMBL" id="KAK6644563.1"/>
    </source>
</evidence>
<evidence type="ECO:0000256" key="3">
    <source>
        <dbReference type="ARBA" id="ARBA00022692"/>
    </source>
</evidence>
<dbReference type="GO" id="GO:0015267">
    <property type="term" value="F:channel activity"/>
    <property type="evidence" value="ECO:0007669"/>
    <property type="project" value="TreeGrafter"/>
</dbReference>
<reference evidence="8 9" key="1">
    <citation type="submission" date="2023-10" db="EMBL/GenBank/DDBJ databases">
        <title>Genomes of two closely related lineages of the louse Polyplax serrata with different host specificities.</title>
        <authorList>
            <person name="Martinu J."/>
            <person name="Tarabai H."/>
            <person name="Stefka J."/>
            <person name="Hypsa V."/>
        </authorList>
    </citation>
    <scope>NUCLEOTIDE SEQUENCE [LARGE SCALE GENOMIC DNA]</scope>
    <source>
        <strain evidence="8">HR10_N</strain>
    </source>
</reference>
<dbReference type="GO" id="GO:0016020">
    <property type="term" value="C:membrane"/>
    <property type="evidence" value="ECO:0007669"/>
    <property type="project" value="UniProtKB-SubCell"/>
</dbReference>
<dbReference type="PANTHER" id="PTHR11266:SF17">
    <property type="entry name" value="PROTEIN MPV17"/>
    <property type="match status" value="1"/>
</dbReference>
<dbReference type="GO" id="GO:0005739">
    <property type="term" value="C:mitochondrion"/>
    <property type="evidence" value="ECO:0007669"/>
    <property type="project" value="TreeGrafter"/>
</dbReference>
<comment type="caution">
    <text evidence="8">The sequence shown here is derived from an EMBL/GenBank/DDBJ whole genome shotgun (WGS) entry which is preliminary data.</text>
</comment>
<sequence>MVSVMKLYKDLIKKFPLGSQAIQTGLLMGTGDLIAQVFIEGKSFRQIDTVRMTKFGFVGTIFVGPPLRIWYGTMEKYFGSQGKFTALKKVTVDQLLFAPAFLVVIMTVVSAVQGNSVREINDKIALDYTDVLISNYKLWPAVQLLNFYMVPLNYQVLTVQIVAIFWNTYLSWKMNKTTECKL</sequence>
<organism evidence="8 9">
    <name type="scientific">Polyplax serrata</name>
    <name type="common">Common mouse louse</name>
    <dbReference type="NCBI Taxonomy" id="468196"/>
    <lineage>
        <taxon>Eukaryota</taxon>
        <taxon>Metazoa</taxon>
        <taxon>Ecdysozoa</taxon>
        <taxon>Arthropoda</taxon>
        <taxon>Hexapoda</taxon>
        <taxon>Insecta</taxon>
        <taxon>Pterygota</taxon>
        <taxon>Neoptera</taxon>
        <taxon>Paraneoptera</taxon>
        <taxon>Psocodea</taxon>
        <taxon>Troctomorpha</taxon>
        <taxon>Phthiraptera</taxon>
        <taxon>Anoplura</taxon>
        <taxon>Polyplacidae</taxon>
        <taxon>Polyplax</taxon>
    </lineage>
</organism>
<evidence type="ECO:0000313" key="9">
    <source>
        <dbReference type="Proteomes" id="UP001372834"/>
    </source>
</evidence>
<comment type="similarity">
    <text evidence="2 7">Belongs to the peroxisomal membrane protein PXMP2/4 family.</text>
</comment>
<dbReference type="GO" id="GO:1901858">
    <property type="term" value="P:regulation of mitochondrial DNA metabolic process"/>
    <property type="evidence" value="ECO:0007669"/>
    <property type="project" value="TreeGrafter"/>
</dbReference>
<dbReference type="Pfam" id="PF04117">
    <property type="entry name" value="Mpv17_PMP22"/>
    <property type="match status" value="1"/>
</dbReference>
<keyword evidence="3 7" id="KW-0812">Transmembrane</keyword>
<proteinExistence type="inferred from homology"/>
<dbReference type="PANTHER" id="PTHR11266">
    <property type="entry name" value="PEROXISOMAL MEMBRANE PROTEIN 2, PXMP2 MPV17"/>
    <property type="match status" value="1"/>
</dbReference>
<dbReference type="AlphaFoldDB" id="A0AAN8SCY3"/>
<keyword evidence="4 7" id="KW-1133">Transmembrane helix</keyword>
<feature type="transmembrane region" description="Helical" evidence="7">
    <location>
        <begin position="152"/>
        <end position="172"/>
    </location>
</feature>
<evidence type="ECO:0000256" key="2">
    <source>
        <dbReference type="ARBA" id="ARBA00006824"/>
    </source>
</evidence>
<feature type="transmembrane region" description="Helical" evidence="7">
    <location>
        <begin position="51"/>
        <end position="71"/>
    </location>
</feature>
<name>A0AAN8SCY3_POLSC</name>
<evidence type="ECO:0000256" key="7">
    <source>
        <dbReference type="RuleBase" id="RU363053"/>
    </source>
</evidence>
<accession>A0AAN8SCY3</accession>
<evidence type="ECO:0000256" key="5">
    <source>
        <dbReference type="ARBA" id="ARBA00023136"/>
    </source>
</evidence>
<gene>
    <name evidence="8" type="ORF">RUM43_000830</name>
</gene>
<evidence type="ECO:0000256" key="4">
    <source>
        <dbReference type="ARBA" id="ARBA00022989"/>
    </source>
</evidence>